<comment type="similarity">
    <text evidence="2">Belongs to the CDP-alcohol phosphatidyltransferase class-I family.</text>
</comment>
<organism evidence="4 5">
    <name type="scientific">Paenibacillus algicola</name>
    <dbReference type="NCBI Taxonomy" id="2565926"/>
    <lineage>
        <taxon>Bacteria</taxon>
        <taxon>Bacillati</taxon>
        <taxon>Bacillota</taxon>
        <taxon>Bacilli</taxon>
        <taxon>Bacillales</taxon>
        <taxon>Paenibacillaceae</taxon>
        <taxon>Paenibacillus</taxon>
    </lineage>
</organism>
<dbReference type="RefSeq" id="WP_138225910.1">
    <property type="nucleotide sequence ID" value="NZ_CP040396.1"/>
</dbReference>
<dbReference type="InterPro" id="IPR043130">
    <property type="entry name" value="CDP-OH_PTrfase_TM_dom"/>
</dbReference>
<dbReference type="KEGG" id="palo:E6C60_2253"/>
<name>A0A4P8XJY1_9BACL</name>
<protein>
    <submittedName>
        <fullName evidence="4">CDP-alcohol phosphatidyltransferase</fullName>
    </submittedName>
</protein>
<keyword evidence="5" id="KW-1185">Reference proteome</keyword>
<reference evidence="4 5" key="1">
    <citation type="submission" date="2019-05" db="EMBL/GenBank/DDBJ databases">
        <authorList>
            <person name="Chen C."/>
        </authorList>
    </citation>
    <scope>NUCLEOTIDE SEQUENCE [LARGE SCALE GENOMIC DNA]</scope>
    <source>
        <strain evidence="4 5">HB172198</strain>
    </source>
</reference>
<dbReference type="GO" id="GO:0008654">
    <property type="term" value="P:phospholipid biosynthetic process"/>
    <property type="evidence" value="ECO:0007669"/>
    <property type="project" value="InterPro"/>
</dbReference>
<dbReference type="Gene3D" id="1.20.120.1760">
    <property type="match status" value="1"/>
</dbReference>
<dbReference type="GO" id="GO:0016020">
    <property type="term" value="C:membrane"/>
    <property type="evidence" value="ECO:0007669"/>
    <property type="project" value="InterPro"/>
</dbReference>
<feature type="transmembrane region" description="Helical" evidence="3">
    <location>
        <begin position="33"/>
        <end position="62"/>
    </location>
</feature>
<dbReference type="Pfam" id="PF01066">
    <property type="entry name" value="CDP-OH_P_transf"/>
    <property type="match status" value="1"/>
</dbReference>
<dbReference type="AlphaFoldDB" id="A0A4P8XJY1"/>
<dbReference type="GO" id="GO:0016780">
    <property type="term" value="F:phosphotransferase activity, for other substituted phosphate groups"/>
    <property type="evidence" value="ECO:0007669"/>
    <property type="project" value="InterPro"/>
</dbReference>
<feature type="transmembrane region" description="Helical" evidence="3">
    <location>
        <begin position="153"/>
        <end position="182"/>
    </location>
</feature>
<gene>
    <name evidence="4" type="ORF">E6C60_2253</name>
</gene>
<evidence type="ECO:0000256" key="1">
    <source>
        <dbReference type="ARBA" id="ARBA00022679"/>
    </source>
</evidence>
<dbReference type="EMBL" id="CP040396">
    <property type="protein sequence ID" value="QCT02966.1"/>
    <property type="molecule type" value="Genomic_DNA"/>
</dbReference>
<dbReference type="InterPro" id="IPR000462">
    <property type="entry name" value="CDP-OH_P_trans"/>
</dbReference>
<dbReference type="PROSITE" id="PS00379">
    <property type="entry name" value="CDP_ALCOHOL_P_TRANSF"/>
    <property type="match status" value="1"/>
</dbReference>
<keyword evidence="3" id="KW-0472">Membrane</keyword>
<evidence type="ECO:0000313" key="5">
    <source>
        <dbReference type="Proteomes" id="UP000300879"/>
    </source>
</evidence>
<dbReference type="Proteomes" id="UP000300879">
    <property type="component" value="Chromosome"/>
</dbReference>
<dbReference type="OrthoDB" id="9790577at2"/>
<feature type="transmembrane region" description="Helical" evidence="3">
    <location>
        <begin position="111"/>
        <end position="132"/>
    </location>
</feature>
<dbReference type="InterPro" id="IPR048254">
    <property type="entry name" value="CDP_ALCOHOL_P_TRANSF_CS"/>
</dbReference>
<accession>A0A4P8XJY1</accession>
<evidence type="ECO:0000256" key="2">
    <source>
        <dbReference type="RuleBase" id="RU003750"/>
    </source>
</evidence>
<keyword evidence="3" id="KW-0812">Transmembrane</keyword>
<evidence type="ECO:0000313" key="4">
    <source>
        <dbReference type="EMBL" id="QCT02966.1"/>
    </source>
</evidence>
<keyword evidence="3" id="KW-1133">Transmembrane helix</keyword>
<proteinExistence type="inferred from homology"/>
<keyword evidence="1 2" id="KW-0808">Transferase</keyword>
<evidence type="ECO:0000256" key="3">
    <source>
        <dbReference type="SAM" id="Phobius"/>
    </source>
</evidence>
<sequence length="197" mass="21226">MLDSYARNTVQPIIHRGAIVLHKAGLSANAVSWIAMTLGVGSAAVFLAGYPAAAVVMLWLSGYLDAVDGTIARMTKPSKWGNVLDIVFDRIVEGAMMSALVLAYSGANAPLILSLAGILVVVTTFLVTGNVIENSGIKGFHYNPGILERTESFAFFTVMMLFSSVAFAAAWIFFSLLVLTAIKHLWDVYTWLKRHGA</sequence>